<dbReference type="OMA" id="AMMAIAW"/>
<dbReference type="InterPro" id="IPR039537">
    <property type="entry name" value="Retrotran_Ty1/copia-like"/>
</dbReference>
<dbReference type="InterPro" id="IPR036397">
    <property type="entry name" value="RNaseH_sf"/>
</dbReference>
<dbReference type="GO" id="GO:0015074">
    <property type="term" value="P:DNA integration"/>
    <property type="evidence" value="ECO:0007669"/>
    <property type="project" value="InterPro"/>
</dbReference>
<dbReference type="GO" id="GO:0016787">
    <property type="term" value="F:hydrolase activity"/>
    <property type="evidence" value="ECO:0007669"/>
    <property type="project" value="UniProtKB-KW"/>
</dbReference>
<dbReference type="InterPro" id="IPR043502">
    <property type="entry name" value="DNA/RNA_pol_sf"/>
</dbReference>
<dbReference type="InterPro" id="IPR012337">
    <property type="entry name" value="RNaseH-like_sf"/>
</dbReference>
<keyword evidence="1" id="KW-0479">Metal-binding</keyword>
<dbReference type="SUPFAM" id="SSF53098">
    <property type="entry name" value="Ribonuclease H-like"/>
    <property type="match status" value="1"/>
</dbReference>
<dbReference type="GO" id="GO:0003676">
    <property type="term" value="F:nucleic acid binding"/>
    <property type="evidence" value="ECO:0007669"/>
    <property type="project" value="InterPro"/>
</dbReference>
<reference evidence="4 5" key="1">
    <citation type="journal article" date="2012" name="Nat. Biotechnol.">
        <title>Draft genome sequence of pigeonpea (Cajanus cajan), an orphan legume crop of resource-poor farmers.</title>
        <authorList>
            <person name="Varshney R.K."/>
            <person name="Chen W."/>
            <person name="Li Y."/>
            <person name="Bharti A.K."/>
            <person name="Saxena R.K."/>
            <person name="Schlueter J.A."/>
            <person name="Donoghue M.T."/>
            <person name="Azam S."/>
            <person name="Fan G."/>
            <person name="Whaley A.M."/>
            <person name="Farmer A.D."/>
            <person name="Sheridan J."/>
            <person name="Iwata A."/>
            <person name="Tuteja R."/>
            <person name="Penmetsa R.V."/>
            <person name="Wu W."/>
            <person name="Upadhyaya H.D."/>
            <person name="Yang S.P."/>
            <person name="Shah T."/>
            <person name="Saxena K.B."/>
            <person name="Michael T."/>
            <person name="McCombie W.R."/>
            <person name="Yang B."/>
            <person name="Zhang G."/>
            <person name="Yang H."/>
            <person name="Wang J."/>
            <person name="Spillane C."/>
            <person name="Cook D.R."/>
            <person name="May G.D."/>
            <person name="Xu X."/>
            <person name="Jackson S.A."/>
        </authorList>
    </citation>
    <scope>NUCLEOTIDE SEQUENCE [LARGE SCALE GENOMIC DNA]</scope>
    <source>
        <strain evidence="5">cv. Asha</strain>
    </source>
</reference>
<evidence type="ECO:0000256" key="1">
    <source>
        <dbReference type="ARBA" id="ARBA00022723"/>
    </source>
</evidence>
<proteinExistence type="predicted"/>
<keyword evidence="5" id="KW-1185">Reference proteome</keyword>
<dbReference type="PANTHER" id="PTHR42648">
    <property type="entry name" value="TRANSPOSASE, PUTATIVE-RELATED"/>
    <property type="match status" value="1"/>
</dbReference>
<name>A0A151TBC7_CAJCA</name>
<dbReference type="Proteomes" id="UP000075243">
    <property type="component" value="Chromosome 7"/>
</dbReference>
<organism evidence="4 5">
    <name type="scientific">Cajanus cajan</name>
    <name type="common">Pigeon pea</name>
    <name type="synonym">Cajanus indicus</name>
    <dbReference type="NCBI Taxonomy" id="3821"/>
    <lineage>
        <taxon>Eukaryota</taxon>
        <taxon>Viridiplantae</taxon>
        <taxon>Streptophyta</taxon>
        <taxon>Embryophyta</taxon>
        <taxon>Tracheophyta</taxon>
        <taxon>Spermatophyta</taxon>
        <taxon>Magnoliopsida</taxon>
        <taxon>eudicotyledons</taxon>
        <taxon>Gunneridae</taxon>
        <taxon>Pentapetalae</taxon>
        <taxon>rosids</taxon>
        <taxon>fabids</taxon>
        <taxon>Fabales</taxon>
        <taxon>Fabaceae</taxon>
        <taxon>Papilionoideae</taxon>
        <taxon>50 kb inversion clade</taxon>
        <taxon>NPAAA clade</taxon>
        <taxon>indigoferoid/millettioid clade</taxon>
        <taxon>Phaseoleae</taxon>
        <taxon>Cajanus</taxon>
    </lineage>
</organism>
<dbReference type="EMBL" id="CM003609">
    <property type="protein sequence ID" value="KYP64335.1"/>
    <property type="molecule type" value="Genomic_DNA"/>
</dbReference>
<feature type="non-terminal residue" evidence="4">
    <location>
        <position position="1"/>
    </location>
</feature>
<accession>A0A151TBC7</accession>
<dbReference type="PROSITE" id="PS50994">
    <property type="entry name" value="INTEGRASE"/>
    <property type="match status" value="1"/>
</dbReference>
<feature type="domain" description="Integrase catalytic" evidence="3">
    <location>
        <begin position="1"/>
        <end position="182"/>
    </location>
</feature>
<dbReference type="InterPro" id="IPR001584">
    <property type="entry name" value="Integrase_cat-core"/>
</dbReference>
<dbReference type="Gene3D" id="3.30.420.10">
    <property type="entry name" value="Ribonuclease H-like superfamily/Ribonuclease H"/>
    <property type="match status" value="1"/>
</dbReference>
<dbReference type="GO" id="GO:0046872">
    <property type="term" value="F:metal ion binding"/>
    <property type="evidence" value="ECO:0007669"/>
    <property type="project" value="UniProtKB-KW"/>
</dbReference>
<protein>
    <submittedName>
        <fullName evidence="4">Copia protein</fullName>
    </submittedName>
</protein>
<dbReference type="SUPFAM" id="SSF56672">
    <property type="entry name" value="DNA/RNA polymerases"/>
    <property type="match status" value="1"/>
</dbReference>
<dbReference type="PANTHER" id="PTHR42648:SF21">
    <property type="entry name" value="CYSTEINE-RICH RLK (RECEPTOR-LIKE PROTEIN KINASE) 8"/>
    <property type="match status" value="1"/>
</dbReference>
<evidence type="ECO:0000313" key="5">
    <source>
        <dbReference type="Proteomes" id="UP000075243"/>
    </source>
</evidence>
<sequence>LELLHMDMFGPTRTLSLGGIMYGFVTVDDYSRYTWVFFQSHKHDSFKVFEVFCKRVQNEKGFCINVIKSDHGTEFQKANFQNFCEKHNIFHNFSSSRTHQQKMVVGRKNRTLQEIAKTLLCENDLPAKGIDFIKTFALVARLEAIRILLAFVDHKNIKLFQMDVKSAFLNGVIEEEVYVKQPPDFENYEFKEHVFKLKKAFYGLKQALKAWYEKLSNFLLNNSFVRGKVDITLFRKEFRTDFIVIKIYVDDIIFGVTNELLFKDFLKLLQTKFEMSMMGELKFFFGLQIKQTNEGIYIHQQKYTKELLKKCRMDDCKLMHPFVGLSRNLYSETYKIHRA</sequence>
<evidence type="ECO:0000259" key="3">
    <source>
        <dbReference type="PROSITE" id="PS50994"/>
    </source>
</evidence>
<dbReference type="Pfam" id="PF07727">
    <property type="entry name" value="RVT_2"/>
    <property type="match status" value="1"/>
</dbReference>
<gene>
    <name evidence="4" type="ORF">KK1_018928</name>
</gene>
<dbReference type="Pfam" id="PF00665">
    <property type="entry name" value="rve"/>
    <property type="match status" value="1"/>
</dbReference>
<dbReference type="Gramene" id="C.cajan_18392.t">
    <property type="protein sequence ID" value="C.cajan_18392.t"/>
    <property type="gene ID" value="C.cajan_18392"/>
</dbReference>
<evidence type="ECO:0000256" key="2">
    <source>
        <dbReference type="ARBA" id="ARBA00022801"/>
    </source>
</evidence>
<keyword evidence="2" id="KW-0378">Hydrolase</keyword>
<dbReference type="AlphaFoldDB" id="A0A151TBC7"/>
<evidence type="ECO:0000313" key="4">
    <source>
        <dbReference type="EMBL" id="KYP64335.1"/>
    </source>
</evidence>
<dbReference type="InterPro" id="IPR013103">
    <property type="entry name" value="RVT_2"/>
</dbReference>